<keyword evidence="2" id="KW-0732">Signal</keyword>
<feature type="region of interest" description="Disordered" evidence="1">
    <location>
        <begin position="183"/>
        <end position="240"/>
    </location>
</feature>
<dbReference type="Proteomes" id="UP000248749">
    <property type="component" value="Unassembled WGS sequence"/>
</dbReference>
<dbReference type="OrthoDB" id="2989771at2"/>
<accession>A0A2W2C8A3</accession>
<sequence>MPVVAPVRRRTAARVAALIATLAVGLAGAPVTAAPAGAAPPTAQLAAAPGQDEEGGTPALRAQLEAASKGYLDAKRALDTSVKRQQQLAAQLRTTENELAVRNGKVGEIAEVAYRSGRLGAVSALLNSDSPDGFLDRAAALEAVATNEDRVLRELQDTRDAANRTKLALEGEIREQRKQVTLMTKRKEQAERALTVAGRTRSAGDRAPTRGTSTATAKPAPRNSDGSWPRESCSVNDPTPANGCITPRTLHALNQAKAAGFTRYVSCYRPGGSGEHPKGRACDFAAQKNGFGGDATGGDRTYGNNLAAYFVRNADRLAVLYVIWYRQIWLPSSGWKSYSGANGDPSSDHTNHVHLSVY</sequence>
<comment type="caution">
    <text evidence="4">The sequence shown here is derived from an EMBL/GenBank/DDBJ whole genome shotgun (WGS) entry which is preliminary data.</text>
</comment>
<dbReference type="RefSeq" id="WP_111135740.1">
    <property type="nucleotide sequence ID" value="NZ_POUB01000149.1"/>
</dbReference>
<organism evidence="4 5">
    <name type="scientific">Micromonospora deserti</name>
    <dbReference type="NCBI Taxonomy" id="2070366"/>
    <lineage>
        <taxon>Bacteria</taxon>
        <taxon>Bacillati</taxon>
        <taxon>Actinomycetota</taxon>
        <taxon>Actinomycetes</taxon>
        <taxon>Micromonosporales</taxon>
        <taxon>Micromonosporaceae</taxon>
        <taxon>Micromonospora</taxon>
    </lineage>
</organism>
<gene>
    <name evidence="4" type="ORF">C1I99_19915</name>
</gene>
<proteinExistence type="predicted"/>
<dbReference type="InterPro" id="IPR058593">
    <property type="entry name" value="ARB_07466-like_C"/>
</dbReference>
<protein>
    <recommendedName>
        <fullName evidence="3">ARB-07466-like C-terminal domain-containing protein</fullName>
    </recommendedName>
</protein>
<dbReference type="EMBL" id="POUB01000149">
    <property type="protein sequence ID" value="PZF93980.1"/>
    <property type="molecule type" value="Genomic_DNA"/>
</dbReference>
<reference evidence="4 5" key="1">
    <citation type="submission" date="2018-01" db="EMBL/GenBank/DDBJ databases">
        <title>Draft genome sequence of Salinispora sp. 13K206.</title>
        <authorList>
            <person name="Sahin N."/>
            <person name="Saygin H."/>
            <person name="Ay H."/>
        </authorList>
    </citation>
    <scope>NUCLEOTIDE SEQUENCE [LARGE SCALE GENOMIC DNA]</scope>
    <source>
        <strain evidence="4 5">13K206</strain>
    </source>
</reference>
<evidence type="ECO:0000256" key="2">
    <source>
        <dbReference type="SAM" id="SignalP"/>
    </source>
</evidence>
<evidence type="ECO:0000259" key="3">
    <source>
        <dbReference type="Pfam" id="PF26571"/>
    </source>
</evidence>
<dbReference type="Gene3D" id="6.10.250.3150">
    <property type="match status" value="1"/>
</dbReference>
<keyword evidence="5" id="KW-1185">Reference proteome</keyword>
<feature type="chain" id="PRO_5016032249" description="ARB-07466-like C-terminal domain-containing protein" evidence="2">
    <location>
        <begin position="34"/>
        <end position="358"/>
    </location>
</feature>
<name>A0A2W2C8A3_9ACTN</name>
<evidence type="ECO:0000313" key="5">
    <source>
        <dbReference type="Proteomes" id="UP000248749"/>
    </source>
</evidence>
<evidence type="ECO:0000313" key="4">
    <source>
        <dbReference type="EMBL" id="PZF93980.1"/>
    </source>
</evidence>
<dbReference type="AlphaFoldDB" id="A0A2W2C8A3"/>
<dbReference type="Pfam" id="PF26571">
    <property type="entry name" value="VldE"/>
    <property type="match status" value="1"/>
</dbReference>
<feature type="domain" description="ARB-07466-like C-terminal" evidence="3">
    <location>
        <begin position="242"/>
        <end position="349"/>
    </location>
</feature>
<evidence type="ECO:0000256" key="1">
    <source>
        <dbReference type="SAM" id="MobiDB-lite"/>
    </source>
</evidence>
<feature type="signal peptide" evidence="2">
    <location>
        <begin position="1"/>
        <end position="33"/>
    </location>
</feature>